<organism evidence="4 5">
    <name type="scientific">Chitinophaga parva</name>
    <dbReference type="NCBI Taxonomy" id="2169414"/>
    <lineage>
        <taxon>Bacteria</taxon>
        <taxon>Pseudomonadati</taxon>
        <taxon>Bacteroidota</taxon>
        <taxon>Chitinophagia</taxon>
        <taxon>Chitinophagales</taxon>
        <taxon>Chitinophagaceae</taxon>
        <taxon>Chitinophaga</taxon>
    </lineage>
</organism>
<keyword evidence="2" id="KW-0012">Acyltransferase</keyword>
<comment type="caution">
    <text evidence="4">The sequence shown here is derived from an EMBL/GenBank/DDBJ whole genome shotgun (WGS) entry which is preliminary data.</text>
</comment>
<dbReference type="Pfam" id="PF00583">
    <property type="entry name" value="Acetyltransf_1"/>
    <property type="match status" value="1"/>
</dbReference>
<evidence type="ECO:0000256" key="1">
    <source>
        <dbReference type="ARBA" id="ARBA00022679"/>
    </source>
</evidence>
<feature type="domain" description="N-acetyltransferase" evidence="3">
    <location>
        <begin position="8"/>
        <end position="146"/>
    </location>
</feature>
<dbReference type="Proteomes" id="UP000244450">
    <property type="component" value="Unassembled WGS sequence"/>
</dbReference>
<evidence type="ECO:0000313" key="5">
    <source>
        <dbReference type="Proteomes" id="UP000244450"/>
    </source>
</evidence>
<protein>
    <submittedName>
        <fullName evidence="4">N-acetyltransferase</fullName>
    </submittedName>
</protein>
<name>A0A2T7BGR1_9BACT</name>
<dbReference type="CDD" id="cd04301">
    <property type="entry name" value="NAT_SF"/>
    <property type="match status" value="1"/>
</dbReference>
<evidence type="ECO:0000313" key="4">
    <source>
        <dbReference type="EMBL" id="PUZ25478.1"/>
    </source>
</evidence>
<dbReference type="GO" id="GO:0016747">
    <property type="term" value="F:acyltransferase activity, transferring groups other than amino-acyl groups"/>
    <property type="evidence" value="ECO:0007669"/>
    <property type="project" value="InterPro"/>
</dbReference>
<evidence type="ECO:0000259" key="3">
    <source>
        <dbReference type="PROSITE" id="PS51186"/>
    </source>
</evidence>
<proteinExistence type="predicted"/>
<dbReference type="EMBL" id="QCYK01000002">
    <property type="protein sequence ID" value="PUZ25478.1"/>
    <property type="molecule type" value="Genomic_DNA"/>
</dbReference>
<sequence length="146" mass="16789">MPVSTTAYVIRELATLADMEANHALLQHLNPSLQAVAYRTMLEDMIPNGYKQVAVYDGDEVIGLSGYWIITKLYCGKYIEMDNVVVNPAWRSKGIGRLLCNWIKEKAKMSGCKSIHLDVYAHNKHAHRFYFREGFMIEGFHMIQYL</sequence>
<reference evidence="4 5" key="1">
    <citation type="submission" date="2018-04" db="EMBL/GenBank/DDBJ databases">
        <title>Chitinophaga fuyangensis sp. nov., isolated from soil in a chemical factory.</title>
        <authorList>
            <person name="Chen K."/>
        </authorList>
    </citation>
    <scope>NUCLEOTIDE SEQUENCE [LARGE SCALE GENOMIC DNA]</scope>
    <source>
        <strain evidence="4 5">LY-1</strain>
    </source>
</reference>
<dbReference type="InterPro" id="IPR016181">
    <property type="entry name" value="Acyl_CoA_acyltransferase"/>
</dbReference>
<dbReference type="InterPro" id="IPR050832">
    <property type="entry name" value="Bact_Acetyltransf"/>
</dbReference>
<dbReference type="PANTHER" id="PTHR43877:SF2">
    <property type="entry name" value="AMINOALKYLPHOSPHONATE N-ACETYLTRANSFERASE-RELATED"/>
    <property type="match status" value="1"/>
</dbReference>
<dbReference type="SUPFAM" id="SSF55729">
    <property type="entry name" value="Acyl-CoA N-acyltransferases (Nat)"/>
    <property type="match status" value="1"/>
</dbReference>
<dbReference type="PANTHER" id="PTHR43877">
    <property type="entry name" value="AMINOALKYLPHOSPHONATE N-ACETYLTRANSFERASE-RELATED-RELATED"/>
    <property type="match status" value="1"/>
</dbReference>
<accession>A0A2T7BGR1</accession>
<dbReference type="InterPro" id="IPR000182">
    <property type="entry name" value="GNAT_dom"/>
</dbReference>
<dbReference type="PROSITE" id="PS51186">
    <property type="entry name" value="GNAT"/>
    <property type="match status" value="1"/>
</dbReference>
<keyword evidence="1 4" id="KW-0808">Transferase</keyword>
<evidence type="ECO:0000256" key="2">
    <source>
        <dbReference type="ARBA" id="ARBA00023315"/>
    </source>
</evidence>
<keyword evidence="5" id="KW-1185">Reference proteome</keyword>
<dbReference type="Gene3D" id="3.40.630.30">
    <property type="match status" value="1"/>
</dbReference>
<gene>
    <name evidence="4" type="ORF">DCC81_14420</name>
</gene>
<dbReference type="AlphaFoldDB" id="A0A2T7BGR1"/>